<dbReference type="RefSeq" id="WP_167028914.1">
    <property type="nucleotide sequence ID" value="NZ_CP050177.1"/>
</dbReference>
<evidence type="ECO:0000313" key="1">
    <source>
        <dbReference type="EMBL" id="QIQ03307.1"/>
    </source>
</evidence>
<dbReference type="AlphaFoldDB" id="A0A6G9GZJ4"/>
<accession>A0A6G9GZJ4</accession>
<dbReference type="Proteomes" id="UP000501179">
    <property type="component" value="Chromosome"/>
</dbReference>
<dbReference type="KEGG" id="slia:HA039_14040"/>
<dbReference type="SUPFAM" id="SSF56214">
    <property type="entry name" value="4'-phosphopantetheinyl transferase"/>
    <property type="match status" value="2"/>
</dbReference>
<name>A0A6G9GZJ4_9ACTN</name>
<keyword evidence="2" id="KW-1185">Reference proteome</keyword>
<dbReference type="Gene3D" id="3.90.470.20">
    <property type="entry name" value="4'-phosphopantetheinyl transferase domain"/>
    <property type="match status" value="1"/>
</dbReference>
<proteinExistence type="predicted"/>
<dbReference type="InterPro" id="IPR037143">
    <property type="entry name" value="4-PPantetheinyl_Trfase_dom_sf"/>
</dbReference>
<dbReference type="GO" id="GO:0008897">
    <property type="term" value="F:holo-[acyl-carrier-protein] synthase activity"/>
    <property type="evidence" value="ECO:0007669"/>
    <property type="project" value="InterPro"/>
</dbReference>
<sequence length="217" mass="23707">MPLPESTDLWIVPLDTDPAPHEARLPELGAYERERAYRLGIRKPAARRRYLAAHLAARDIVAGYLKCAPADLTHVRNAWRGKPGYVLGWCPGPAVSLSRSHELALLAVRAPGAVVGVDLEHVRPGVDWSRILGRPCPDPADGFRAWTRLEAAVKASGLGLSAGTNLDHRFWPAADLALPRPYDGYAAAVATDRAGRNNPVRIRLHSTSEFREPVTLP</sequence>
<evidence type="ECO:0008006" key="3">
    <source>
        <dbReference type="Google" id="ProtNLM"/>
    </source>
</evidence>
<dbReference type="GO" id="GO:0000287">
    <property type="term" value="F:magnesium ion binding"/>
    <property type="evidence" value="ECO:0007669"/>
    <property type="project" value="InterPro"/>
</dbReference>
<reference evidence="1 2" key="1">
    <citation type="submission" date="2020-03" db="EMBL/GenBank/DDBJ databases">
        <title>A novel species.</title>
        <authorList>
            <person name="Gao J."/>
        </authorList>
    </citation>
    <scope>NUCLEOTIDE SEQUENCE [LARGE SCALE GENOMIC DNA]</scope>
    <source>
        <strain evidence="1 2">QMT-12</strain>
    </source>
</reference>
<evidence type="ECO:0000313" key="2">
    <source>
        <dbReference type="Proteomes" id="UP000501179"/>
    </source>
</evidence>
<dbReference type="EMBL" id="CP050177">
    <property type="protein sequence ID" value="QIQ03307.1"/>
    <property type="molecule type" value="Genomic_DNA"/>
</dbReference>
<organism evidence="1 2">
    <name type="scientific">Streptomyces liangshanensis</name>
    <dbReference type="NCBI Taxonomy" id="2717324"/>
    <lineage>
        <taxon>Bacteria</taxon>
        <taxon>Bacillati</taxon>
        <taxon>Actinomycetota</taxon>
        <taxon>Actinomycetes</taxon>
        <taxon>Kitasatosporales</taxon>
        <taxon>Streptomycetaceae</taxon>
        <taxon>Streptomyces</taxon>
    </lineage>
</organism>
<protein>
    <recommendedName>
        <fullName evidence="3">4'-phosphopantetheinyl transferase superfamily protein</fullName>
    </recommendedName>
</protein>
<gene>
    <name evidence="1" type="ORF">HA039_14040</name>
</gene>